<proteinExistence type="predicted"/>
<evidence type="ECO:0000313" key="2">
    <source>
        <dbReference type="Proteomes" id="UP001462502"/>
    </source>
</evidence>
<organism evidence="1 2">
    <name type="scientific">Chromobacterium phragmitis</name>
    <dbReference type="NCBI Taxonomy" id="2202141"/>
    <lineage>
        <taxon>Bacteria</taxon>
        <taxon>Pseudomonadati</taxon>
        <taxon>Pseudomonadota</taxon>
        <taxon>Betaproteobacteria</taxon>
        <taxon>Neisseriales</taxon>
        <taxon>Chromobacteriaceae</taxon>
        <taxon>Chromobacterium</taxon>
    </lineage>
</organism>
<keyword evidence="2" id="KW-1185">Reference proteome</keyword>
<accession>A0ABV0J2S0</accession>
<gene>
    <name evidence="1" type="ORF">ABI908_24290</name>
</gene>
<dbReference type="RefSeq" id="WP_347937958.1">
    <property type="nucleotide sequence ID" value="NZ_JBDXMI010000019.1"/>
</dbReference>
<protein>
    <submittedName>
        <fullName evidence="1">Uncharacterized protein</fullName>
    </submittedName>
</protein>
<evidence type="ECO:0000313" key="1">
    <source>
        <dbReference type="EMBL" id="MEO9387219.1"/>
    </source>
</evidence>
<dbReference type="Proteomes" id="UP001462502">
    <property type="component" value="Unassembled WGS sequence"/>
</dbReference>
<dbReference type="EMBL" id="JBDXMI010000019">
    <property type="protein sequence ID" value="MEO9387219.1"/>
    <property type="molecule type" value="Genomic_DNA"/>
</dbReference>
<name>A0ABV0J2S0_9NEIS</name>
<comment type="caution">
    <text evidence="1">The sequence shown here is derived from an EMBL/GenBank/DDBJ whole genome shotgun (WGS) entry which is preliminary data.</text>
</comment>
<reference evidence="1 2" key="1">
    <citation type="submission" date="2024-05" db="EMBL/GenBank/DDBJ databases">
        <authorList>
            <person name="De Oliveira J.P."/>
            <person name="Noriler S.A."/>
            <person name="De Oliveira A.G."/>
            <person name="Sipoli D.S."/>
        </authorList>
    </citation>
    <scope>NUCLEOTIDE SEQUENCE [LARGE SCALE GENOMIC DNA]</scope>
    <source>
        <strain evidence="1 2">LABIM192</strain>
    </source>
</reference>
<sequence length="113" mass="12180">MKELVPGDANGKNANRTGSLRCASEDALLVVDVSIRGEAMRDDVDGDPGKWIDSIVTIEANGVMKPKKEGGLHSAFLPVFLERRLDKTAANTLAEIFDQFDNAIKNIADLAPV</sequence>